<reference evidence="3 4" key="1">
    <citation type="journal article" date="2021" name="Comput. Struct. Biotechnol. J.">
        <title>De novo genome assembly of the potent medicinal plant Rehmannia glutinosa using nanopore technology.</title>
        <authorList>
            <person name="Ma L."/>
            <person name="Dong C."/>
            <person name="Song C."/>
            <person name="Wang X."/>
            <person name="Zheng X."/>
            <person name="Niu Y."/>
            <person name="Chen S."/>
            <person name="Feng W."/>
        </authorList>
    </citation>
    <scope>NUCLEOTIDE SEQUENCE [LARGE SCALE GENOMIC DNA]</scope>
    <source>
        <strain evidence="3">DH-2019</strain>
    </source>
</reference>
<name>A0ABR0WK01_REHGL</name>
<keyword evidence="2" id="KW-1133">Transmembrane helix</keyword>
<proteinExistence type="predicted"/>
<evidence type="ECO:0000313" key="4">
    <source>
        <dbReference type="Proteomes" id="UP001318860"/>
    </source>
</evidence>
<keyword evidence="2" id="KW-0472">Membrane</keyword>
<organism evidence="3 4">
    <name type="scientific">Rehmannia glutinosa</name>
    <name type="common">Chinese foxglove</name>
    <dbReference type="NCBI Taxonomy" id="99300"/>
    <lineage>
        <taxon>Eukaryota</taxon>
        <taxon>Viridiplantae</taxon>
        <taxon>Streptophyta</taxon>
        <taxon>Embryophyta</taxon>
        <taxon>Tracheophyta</taxon>
        <taxon>Spermatophyta</taxon>
        <taxon>Magnoliopsida</taxon>
        <taxon>eudicotyledons</taxon>
        <taxon>Gunneridae</taxon>
        <taxon>Pentapetalae</taxon>
        <taxon>asterids</taxon>
        <taxon>lamiids</taxon>
        <taxon>Lamiales</taxon>
        <taxon>Orobanchaceae</taxon>
        <taxon>Rehmannieae</taxon>
        <taxon>Rehmannia</taxon>
    </lineage>
</organism>
<dbReference type="Proteomes" id="UP001318860">
    <property type="component" value="Unassembled WGS sequence"/>
</dbReference>
<keyword evidence="4" id="KW-1185">Reference proteome</keyword>
<dbReference type="PANTHER" id="PTHR37741:SF1">
    <property type="entry name" value="TRANSMEMBRANE PROTEIN"/>
    <property type="match status" value="1"/>
</dbReference>
<evidence type="ECO:0000313" key="3">
    <source>
        <dbReference type="EMBL" id="KAK6147213.1"/>
    </source>
</evidence>
<protein>
    <recommendedName>
        <fullName evidence="5">Transmembrane protein</fullName>
    </recommendedName>
</protein>
<feature type="compositionally biased region" description="Basic and acidic residues" evidence="1">
    <location>
        <begin position="10"/>
        <end position="21"/>
    </location>
</feature>
<evidence type="ECO:0000256" key="2">
    <source>
        <dbReference type="SAM" id="Phobius"/>
    </source>
</evidence>
<evidence type="ECO:0008006" key="5">
    <source>
        <dbReference type="Google" id="ProtNLM"/>
    </source>
</evidence>
<feature type="transmembrane region" description="Helical" evidence="2">
    <location>
        <begin position="62"/>
        <end position="81"/>
    </location>
</feature>
<gene>
    <name evidence="3" type="ORF">DH2020_018125</name>
</gene>
<accession>A0ABR0WK01</accession>
<evidence type="ECO:0000256" key="1">
    <source>
        <dbReference type="SAM" id="MobiDB-lite"/>
    </source>
</evidence>
<comment type="caution">
    <text evidence="3">The sequence shown here is derived from an EMBL/GenBank/DDBJ whole genome shotgun (WGS) entry which is preliminary data.</text>
</comment>
<sequence>MAGTGFPAADVEKELNPGVDKDFRVDPISSDVATSKQIKEQYEEAERKEQEKKEDALKSIKTAFIVSGIVVAVAGAIFAITKKLREK</sequence>
<dbReference type="PANTHER" id="PTHR37741">
    <property type="entry name" value="TRANSMEMBRANE PROTEIN"/>
    <property type="match status" value="1"/>
</dbReference>
<feature type="region of interest" description="Disordered" evidence="1">
    <location>
        <begin position="1"/>
        <end position="21"/>
    </location>
</feature>
<keyword evidence="2" id="KW-0812">Transmembrane</keyword>
<dbReference type="EMBL" id="JABTTQ020000010">
    <property type="protein sequence ID" value="KAK6147213.1"/>
    <property type="molecule type" value="Genomic_DNA"/>
</dbReference>